<evidence type="ECO:0000256" key="1">
    <source>
        <dbReference type="SAM" id="MobiDB-lite"/>
    </source>
</evidence>
<protein>
    <submittedName>
        <fullName evidence="2">Uncharacterized protein</fullName>
    </submittedName>
</protein>
<gene>
    <name evidence="2" type="ORF">DPMN_070162</name>
</gene>
<evidence type="ECO:0000313" key="2">
    <source>
        <dbReference type="EMBL" id="KAH3710671.1"/>
    </source>
</evidence>
<reference evidence="2" key="1">
    <citation type="journal article" date="2019" name="bioRxiv">
        <title>The Genome of the Zebra Mussel, Dreissena polymorpha: A Resource for Invasive Species Research.</title>
        <authorList>
            <person name="McCartney M.A."/>
            <person name="Auch B."/>
            <person name="Kono T."/>
            <person name="Mallez S."/>
            <person name="Zhang Y."/>
            <person name="Obille A."/>
            <person name="Becker A."/>
            <person name="Abrahante J.E."/>
            <person name="Garbe J."/>
            <person name="Badalamenti J.P."/>
            <person name="Herman A."/>
            <person name="Mangelson H."/>
            <person name="Liachko I."/>
            <person name="Sullivan S."/>
            <person name="Sone E.D."/>
            <person name="Koren S."/>
            <person name="Silverstein K.A.T."/>
            <person name="Beckman K.B."/>
            <person name="Gohl D.M."/>
        </authorList>
    </citation>
    <scope>NUCLEOTIDE SEQUENCE</scope>
    <source>
        <strain evidence="2">Duluth1</strain>
        <tissue evidence="2">Whole animal</tissue>
    </source>
</reference>
<reference evidence="2" key="2">
    <citation type="submission" date="2020-11" db="EMBL/GenBank/DDBJ databases">
        <authorList>
            <person name="McCartney M.A."/>
            <person name="Auch B."/>
            <person name="Kono T."/>
            <person name="Mallez S."/>
            <person name="Becker A."/>
            <person name="Gohl D.M."/>
            <person name="Silverstein K.A.T."/>
            <person name="Koren S."/>
            <person name="Bechman K.B."/>
            <person name="Herman A."/>
            <person name="Abrahante J.E."/>
            <person name="Garbe J."/>
        </authorList>
    </citation>
    <scope>NUCLEOTIDE SEQUENCE</scope>
    <source>
        <strain evidence="2">Duluth1</strain>
        <tissue evidence="2">Whole animal</tissue>
    </source>
</reference>
<organism evidence="2 3">
    <name type="scientific">Dreissena polymorpha</name>
    <name type="common">Zebra mussel</name>
    <name type="synonym">Mytilus polymorpha</name>
    <dbReference type="NCBI Taxonomy" id="45954"/>
    <lineage>
        <taxon>Eukaryota</taxon>
        <taxon>Metazoa</taxon>
        <taxon>Spiralia</taxon>
        <taxon>Lophotrochozoa</taxon>
        <taxon>Mollusca</taxon>
        <taxon>Bivalvia</taxon>
        <taxon>Autobranchia</taxon>
        <taxon>Heteroconchia</taxon>
        <taxon>Euheterodonta</taxon>
        <taxon>Imparidentia</taxon>
        <taxon>Neoheterodontei</taxon>
        <taxon>Myida</taxon>
        <taxon>Dreissenoidea</taxon>
        <taxon>Dreissenidae</taxon>
        <taxon>Dreissena</taxon>
    </lineage>
</organism>
<name>A0A9D4BNP5_DREPO</name>
<dbReference type="Proteomes" id="UP000828390">
    <property type="component" value="Unassembled WGS sequence"/>
</dbReference>
<proteinExistence type="predicted"/>
<accession>A0A9D4BNP5</accession>
<sequence>MEGSTEKSKVLVNSIINTSAEINMNDMKLEEITSFKNLGANLSKMVPVPLRSKKNYNGDHSDGQTEQVVDKQFHQLFPPKTDSTSPS</sequence>
<feature type="compositionally biased region" description="Basic and acidic residues" evidence="1">
    <location>
        <begin position="56"/>
        <end position="73"/>
    </location>
</feature>
<dbReference type="EMBL" id="JAIWYP010000014">
    <property type="protein sequence ID" value="KAH3710671.1"/>
    <property type="molecule type" value="Genomic_DNA"/>
</dbReference>
<evidence type="ECO:0000313" key="3">
    <source>
        <dbReference type="Proteomes" id="UP000828390"/>
    </source>
</evidence>
<comment type="caution">
    <text evidence="2">The sequence shown here is derived from an EMBL/GenBank/DDBJ whole genome shotgun (WGS) entry which is preliminary data.</text>
</comment>
<dbReference type="AlphaFoldDB" id="A0A9D4BNP5"/>
<feature type="region of interest" description="Disordered" evidence="1">
    <location>
        <begin position="50"/>
        <end position="87"/>
    </location>
</feature>
<keyword evidence="3" id="KW-1185">Reference proteome</keyword>